<evidence type="ECO:0000313" key="3">
    <source>
        <dbReference type="Proteomes" id="UP000298493"/>
    </source>
</evidence>
<comment type="caution">
    <text evidence="2">The sequence shown here is derived from an EMBL/GenBank/DDBJ whole genome shotgun (WGS) entry which is preliminary data.</text>
</comment>
<protein>
    <submittedName>
        <fullName evidence="2">Uncharacterized protein</fullName>
    </submittedName>
</protein>
<reference evidence="2 3" key="1">
    <citation type="submission" date="2019-04" db="EMBL/GenBank/DDBJ databases">
        <title>High contiguity whole genome sequence and gene annotation resource for two Venturia nashicola isolates.</title>
        <authorList>
            <person name="Prokchorchik M."/>
            <person name="Won K."/>
            <person name="Lee Y."/>
            <person name="Choi E.D."/>
            <person name="Segonzac C."/>
            <person name="Sohn K.H."/>
        </authorList>
    </citation>
    <scope>NUCLEOTIDE SEQUENCE [LARGE SCALE GENOMIC DNA]</scope>
    <source>
        <strain evidence="2 3">PRI2</strain>
    </source>
</reference>
<gene>
    <name evidence="2" type="ORF">E6O75_ATG06892</name>
</gene>
<sequence>MQGTGISGAATPCYTTSCRSNLELTKFPYPTWCSPNHSNCFIRENKSNWVTDPHLTNRRCYAFSLQLKHKIATRARTYQELLQNPPVDRTGPPKGPSCPASKLASRRSSWGQSSLVMGTVVARHGDSRRSS</sequence>
<proteinExistence type="predicted"/>
<dbReference type="AlphaFoldDB" id="A0A4Z1NUI5"/>
<feature type="region of interest" description="Disordered" evidence="1">
    <location>
        <begin position="82"/>
        <end position="111"/>
    </location>
</feature>
<evidence type="ECO:0000313" key="2">
    <source>
        <dbReference type="EMBL" id="TID19554.1"/>
    </source>
</evidence>
<dbReference type="EMBL" id="SNSC02000012">
    <property type="protein sequence ID" value="TID19554.1"/>
    <property type="molecule type" value="Genomic_DNA"/>
</dbReference>
<name>A0A4Z1NUI5_9PEZI</name>
<keyword evidence="3" id="KW-1185">Reference proteome</keyword>
<evidence type="ECO:0000256" key="1">
    <source>
        <dbReference type="SAM" id="MobiDB-lite"/>
    </source>
</evidence>
<accession>A0A4Z1NUI5</accession>
<organism evidence="2 3">
    <name type="scientific">Venturia nashicola</name>
    <dbReference type="NCBI Taxonomy" id="86259"/>
    <lineage>
        <taxon>Eukaryota</taxon>
        <taxon>Fungi</taxon>
        <taxon>Dikarya</taxon>
        <taxon>Ascomycota</taxon>
        <taxon>Pezizomycotina</taxon>
        <taxon>Dothideomycetes</taxon>
        <taxon>Pleosporomycetidae</taxon>
        <taxon>Venturiales</taxon>
        <taxon>Venturiaceae</taxon>
        <taxon>Venturia</taxon>
    </lineage>
</organism>
<dbReference type="Proteomes" id="UP000298493">
    <property type="component" value="Unassembled WGS sequence"/>
</dbReference>